<dbReference type="AlphaFoldDB" id="A0A9D3Q7V0"/>
<protein>
    <recommendedName>
        <fullName evidence="3">Pentatricopeptide repeat-containing protein 2, mitochondrial</fullName>
    </recommendedName>
</protein>
<proteinExistence type="inferred from homology"/>
<evidence type="ECO:0000313" key="7">
    <source>
        <dbReference type="EMBL" id="KAG7477002.1"/>
    </source>
</evidence>
<accession>A0A9D3Q7V0</accession>
<dbReference type="GO" id="GO:0006397">
    <property type="term" value="P:mRNA processing"/>
    <property type="evidence" value="ECO:0007669"/>
    <property type="project" value="UniProtKB-KW"/>
</dbReference>
<dbReference type="PANTHER" id="PTHR14700:SF0">
    <property type="entry name" value="PENTATRICOPEPTIDE REPEAT-CONTAINING PROTEIN 2, MITOCHONDRIAL"/>
    <property type="match status" value="1"/>
</dbReference>
<evidence type="ECO:0000256" key="6">
    <source>
        <dbReference type="PROSITE-ProRule" id="PRU00708"/>
    </source>
</evidence>
<keyword evidence="4" id="KW-0507">mRNA processing</keyword>
<dbReference type="GO" id="GO:0005739">
    <property type="term" value="C:mitochondrion"/>
    <property type="evidence" value="ECO:0007669"/>
    <property type="project" value="UniProtKB-SubCell"/>
</dbReference>
<reference evidence="7" key="1">
    <citation type="submission" date="2021-01" db="EMBL/GenBank/DDBJ databases">
        <authorList>
            <person name="Zahm M."/>
            <person name="Roques C."/>
            <person name="Cabau C."/>
            <person name="Klopp C."/>
            <person name="Donnadieu C."/>
            <person name="Jouanno E."/>
            <person name="Lampietro C."/>
            <person name="Louis A."/>
            <person name="Herpin A."/>
            <person name="Echchiki A."/>
            <person name="Berthelot C."/>
            <person name="Parey E."/>
            <person name="Roest-Crollius H."/>
            <person name="Braasch I."/>
            <person name="Postlethwait J."/>
            <person name="Bobe J."/>
            <person name="Montfort J."/>
            <person name="Bouchez O."/>
            <person name="Begum T."/>
            <person name="Mejri S."/>
            <person name="Adams A."/>
            <person name="Chen W.-J."/>
            <person name="Guiguen Y."/>
        </authorList>
    </citation>
    <scope>NUCLEOTIDE SEQUENCE</scope>
    <source>
        <strain evidence="7">YG-15Mar2019-1</strain>
        <tissue evidence="7">Brain</tissue>
    </source>
</reference>
<evidence type="ECO:0000313" key="8">
    <source>
        <dbReference type="Proteomes" id="UP001046870"/>
    </source>
</evidence>
<evidence type="ECO:0000256" key="1">
    <source>
        <dbReference type="ARBA" id="ARBA00004173"/>
    </source>
</evidence>
<dbReference type="InterPro" id="IPR011990">
    <property type="entry name" value="TPR-like_helical_dom_sf"/>
</dbReference>
<evidence type="ECO:0000256" key="3">
    <source>
        <dbReference type="ARBA" id="ARBA00014675"/>
    </source>
</evidence>
<dbReference type="GO" id="GO:0050684">
    <property type="term" value="P:regulation of mRNA processing"/>
    <property type="evidence" value="ECO:0007669"/>
    <property type="project" value="InterPro"/>
</dbReference>
<dbReference type="InterPro" id="IPR034629">
    <property type="entry name" value="PTCD2"/>
</dbReference>
<dbReference type="GO" id="GO:0007005">
    <property type="term" value="P:mitochondrion organization"/>
    <property type="evidence" value="ECO:0007669"/>
    <property type="project" value="TreeGrafter"/>
</dbReference>
<dbReference type="EMBL" id="JAFDVH010000006">
    <property type="protein sequence ID" value="KAG7477002.1"/>
    <property type="molecule type" value="Genomic_DNA"/>
</dbReference>
<organism evidence="7 8">
    <name type="scientific">Megalops atlanticus</name>
    <name type="common">Tarpon</name>
    <name type="synonym">Clupea gigantea</name>
    <dbReference type="NCBI Taxonomy" id="7932"/>
    <lineage>
        <taxon>Eukaryota</taxon>
        <taxon>Metazoa</taxon>
        <taxon>Chordata</taxon>
        <taxon>Craniata</taxon>
        <taxon>Vertebrata</taxon>
        <taxon>Euteleostomi</taxon>
        <taxon>Actinopterygii</taxon>
        <taxon>Neopterygii</taxon>
        <taxon>Teleostei</taxon>
        <taxon>Elopiformes</taxon>
        <taxon>Megalopidae</taxon>
        <taxon>Megalops</taxon>
    </lineage>
</organism>
<dbReference type="InterPro" id="IPR034913">
    <property type="entry name" value="mS27/PTCD2"/>
</dbReference>
<name>A0A9D3Q7V0_MEGAT</name>
<dbReference type="Pfam" id="PF10037">
    <property type="entry name" value="MRP-S27"/>
    <property type="match status" value="1"/>
</dbReference>
<keyword evidence="8" id="KW-1185">Reference proteome</keyword>
<dbReference type="OrthoDB" id="6073372at2759"/>
<evidence type="ECO:0000256" key="4">
    <source>
        <dbReference type="ARBA" id="ARBA00022664"/>
    </source>
</evidence>
<keyword evidence="5" id="KW-0496">Mitochondrion</keyword>
<dbReference type="Gene3D" id="1.25.40.10">
    <property type="entry name" value="Tetratricopeptide repeat domain"/>
    <property type="match status" value="1"/>
</dbReference>
<comment type="caution">
    <text evidence="7">The sequence shown here is derived from an EMBL/GenBank/DDBJ whole genome shotgun (WGS) entry which is preliminary data.</text>
</comment>
<comment type="similarity">
    <text evidence="2">Belongs to the PTCD2 family.</text>
</comment>
<dbReference type="InterPro" id="IPR002885">
    <property type="entry name" value="PPR_rpt"/>
</dbReference>
<evidence type="ECO:0000256" key="5">
    <source>
        <dbReference type="ARBA" id="ARBA00023128"/>
    </source>
</evidence>
<comment type="subcellular location">
    <subcellularLocation>
        <location evidence="1">Mitochondrion</location>
    </subcellularLocation>
</comment>
<sequence length="384" mass="43719">MALGGMTGYVRVLLHNLKTKGLICSTKQSNCWTCRVGAKRYLLPEDIIRLHDFQQRKLAVAHQLYGEKEKYFEMFNQKLQRNELILKDELKVLLHLCQTPEDMETAKSAIYRYHEENRNVAFGEFKFGPLFMRLCYELGLEELAADTVKDKPLKGFFSDSTSFNIAMDMLFTKGYYDSAMEVLIDMKNQGVPFNKDTLMLAFGICYKLNTPNSYKICTTLLEEAQTKGRLIPRHAYCFAVALALKQEDVEKAKSIYSQIMSTDGRICQNLKVLILAKEGAIKDVLSVLTSTVMPNSPEFVKKPEFSQEVVDAVRSRTEDDAVLHGRVERVLAKLQQSGQVTALSLDDMLCHTPTGKRRPAGVLLEQRKTSRRTFRPLQSTLLSE</sequence>
<dbReference type="Proteomes" id="UP001046870">
    <property type="component" value="Chromosome 6"/>
</dbReference>
<dbReference type="GO" id="GO:0003723">
    <property type="term" value="F:RNA binding"/>
    <property type="evidence" value="ECO:0007669"/>
    <property type="project" value="TreeGrafter"/>
</dbReference>
<dbReference type="PANTHER" id="PTHR14700">
    <property type="entry name" value="PENTATRICOPEPTIDE REPEAT-CONTAINING PROTEIN 2, MITOCHONDRIAL"/>
    <property type="match status" value="1"/>
</dbReference>
<evidence type="ECO:0000256" key="2">
    <source>
        <dbReference type="ARBA" id="ARBA00008677"/>
    </source>
</evidence>
<gene>
    <name evidence="7" type="ORF">MATL_G00088780</name>
</gene>
<feature type="repeat" description="PPR" evidence="6">
    <location>
        <begin position="159"/>
        <end position="193"/>
    </location>
</feature>
<dbReference type="PROSITE" id="PS51375">
    <property type="entry name" value="PPR"/>
    <property type="match status" value="1"/>
</dbReference>